<organism evidence="2 3">
    <name type="scientific">candidate division WWE3 bacterium RIFCSPHIGHO2_01_FULL_42_13</name>
    <dbReference type="NCBI Taxonomy" id="1802617"/>
    <lineage>
        <taxon>Bacteria</taxon>
        <taxon>Katanobacteria</taxon>
    </lineage>
</organism>
<sequence length="98" mass="10529">MHPLLIVTYLLNLILIGSIFGLLGVFLGIIGSALVFYIISKNGGDVRKHWGQIAAIAFVHFLGVIAVVYAPWGSSVITGVAIIMELFIVAIFSNMGRV</sequence>
<comment type="caution">
    <text evidence="2">The sequence shown here is derived from an EMBL/GenBank/DDBJ whole genome shotgun (WGS) entry which is preliminary data.</text>
</comment>
<gene>
    <name evidence="2" type="ORF">A2886_02050</name>
</gene>
<protein>
    <submittedName>
        <fullName evidence="2">Uncharacterized protein</fullName>
    </submittedName>
</protein>
<dbReference type="Proteomes" id="UP000176608">
    <property type="component" value="Unassembled WGS sequence"/>
</dbReference>
<accession>A0A1F4URY1</accession>
<evidence type="ECO:0000313" key="2">
    <source>
        <dbReference type="EMBL" id="OGC47550.1"/>
    </source>
</evidence>
<evidence type="ECO:0000256" key="1">
    <source>
        <dbReference type="SAM" id="Phobius"/>
    </source>
</evidence>
<dbReference type="EMBL" id="MEVA01000006">
    <property type="protein sequence ID" value="OGC47550.1"/>
    <property type="molecule type" value="Genomic_DNA"/>
</dbReference>
<feature type="transmembrane region" description="Helical" evidence="1">
    <location>
        <begin position="76"/>
        <end position="95"/>
    </location>
</feature>
<name>A0A1F4URY1_UNCKA</name>
<proteinExistence type="predicted"/>
<feature type="transmembrane region" description="Helical" evidence="1">
    <location>
        <begin position="6"/>
        <end position="39"/>
    </location>
</feature>
<feature type="transmembrane region" description="Helical" evidence="1">
    <location>
        <begin position="51"/>
        <end position="70"/>
    </location>
</feature>
<evidence type="ECO:0000313" key="3">
    <source>
        <dbReference type="Proteomes" id="UP000176608"/>
    </source>
</evidence>
<dbReference type="STRING" id="1802617.A2886_02050"/>
<keyword evidence="1" id="KW-0472">Membrane</keyword>
<keyword evidence="1" id="KW-0812">Transmembrane</keyword>
<keyword evidence="1" id="KW-1133">Transmembrane helix</keyword>
<reference evidence="2 3" key="1">
    <citation type="journal article" date="2016" name="Nat. Commun.">
        <title>Thousands of microbial genomes shed light on interconnected biogeochemical processes in an aquifer system.</title>
        <authorList>
            <person name="Anantharaman K."/>
            <person name="Brown C.T."/>
            <person name="Hug L.A."/>
            <person name="Sharon I."/>
            <person name="Castelle C.J."/>
            <person name="Probst A.J."/>
            <person name="Thomas B.C."/>
            <person name="Singh A."/>
            <person name="Wilkins M.J."/>
            <person name="Karaoz U."/>
            <person name="Brodie E.L."/>
            <person name="Williams K.H."/>
            <person name="Hubbard S.S."/>
            <person name="Banfield J.F."/>
        </authorList>
    </citation>
    <scope>NUCLEOTIDE SEQUENCE [LARGE SCALE GENOMIC DNA]</scope>
</reference>
<dbReference type="AlphaFoldDB" id="A0A1F4URY1"/>